<organism evidence="2 3">
    <name type="scientific">Algoriphagus aquimarinus</name>
    <dbReference type="NCBI Taxonomy" id="237018"/>
    <lineage>
        <taxon>Bacteria</taxon>
        <taxon>Pseudomonadati</taxon>
        <taxon>Bacteroidota</taxon>
        <taxon>Cytophagia</taxon>
        <taxon>Cytophagales</taxon>
        <taxon>Cyclobacteriaceae</taxon>
        <taxon>Algoriphagus</taxon>
    </lineage>
</organism>
<protein>
    <submittedName>
        <fullName evidence="2">SDR family oxidoreductase</fullName>
    </submittedName>
</protein>
<dbReference type="SUPFAM" id="SSF51735">
    <property type="entry name" value="NAD(P)-binding Rossmann-fold domains"/>
    <property type="match status" value="1"/>
</dbReference>
<accession>A0A5C7ASF2</accession>
<dbReference type="EMBL" id="VORW01000010">
    <property type="protein sequence ID" value="TXE08792.1"/>
    <property type="molecule type" value="Genomic_DNA"/>
</dbReference>
<dbReference type="FunFam" id="3.40.50.720:FF:000084">
    <property type="entry name" value="Short-chain dehydrogenase reductase"/>
    <property type="match status" value="1"/>
</dbReference>
<dbReference type="Proteomes" id="UP000321935">
    <property type="component" value="Unassembled WGS sequence"/>
</dbReference>
<dbReference type="InterPro" id="IPR002347">
    <property type="entry name" value="SDR_fam"/>
</dbReference>
<dbReference type="OrthoDB" id="9788235at2"/>
<name>A0A5C7ASF2_9BACT</name>
<dbReference type="PANTHER" id="PTHR42760">
    <property type="entry name" value="SHORT-CHAIN DEHYDROGENASES/REDUCTASES FAMILY MEMBER"/>
    <property type="match status" value="1"/>
</dbReference>
<dbReference type="AlphaFoldDB" id="A0A5C7ASF2"/>
<dbReference type="PRINTS" id="PR00081">
    <property type="entry name" value="GDHRDH"/>
</dbReference>
<dbReference type="GO" id="GO:0016616">
    <property type="term" value="F:oxidoreductase activity, acting on the CH-OH group of donors, NAD or NADP as acceptor"/>
    <property type="evidence" value="ECO:0007669"/>
    <property type="project" value="TreeGrafter"/>
</dbReference>
<dbReference type="InterPro" id="IPR036291">
    <property type="entry name" value="NAD(P)-bd_dom_sf"/>
</dbReference>
<sequence>MRMIMKNFDKHMNDIFNLSDKTVLITGGAGLLGPEMALALLEKGATVVMADLDKSKCDAIIAEKSWQELPVIGIGLDVASSQSWKDALKLILDKYGKIDVLINGAASTNQSKTANFEAGFEDFPEEDWDRIMDINLKGVFLGCQVIGKQMLTQGKGNIINIASLYGVVSPNHRIYPGTGIFQPVAYSVSKQGVIALTKYLATLWADKQIRVNSLTPGGVWNGHEGLFYERYKQLNPSGDMAHKSDMNGGIVFLASEASKHIVGHNLIIDGGYSVW</sequence>
<evidence type="ECO:0000313" key="2">
    <source>
        <dbReference type="EMBL" id="TXE08792.1"/>
    </source>
</evidence>
<dbReference type="Pfam" id="PF13561">
    <property type="entry name" value="adh_short_C2"/>
    <property type="match status" value="1"/>
</dbReference>
<evidence type="ECO:0000256" key="1">
    <source>
        <dbReference type="ARBA" id="ARBA00006484"/>
    </source>
</evidence>
<gene>
    <name evidence="2" type="ORF">ESV85_14610</name>
</gene>
<dbReference type="PRINTS" id="PR00080">
    <property type="entry name" value="SDRFAMILY"/>
</dbReference>
<dbReference type="Gene3D" id="3.40.50.720">
    <property type="entry name" value="NAD(P)-binding Rossmann-like Domain"/>
    <property type="match status" value="1"/>
</dbReference>
<reference evidence="2 3" key="1">
    <citation type="submission" date="2019-08" db="EMBL/GenBank/DDBJ databases">
        <title>Genomes sequence of Algoriphagus aquimarinus ACAM450.</title>
        <authorList>
            <person name="Bowman J.P."/>
        </authorList>
    </citation>
    <scope>NUCLEOTIDE SEQUENCE [LARGE SCALE GENOMIC DNA]</scope>
    <source>
        <strain evidence="2 3">ACAM 450</strain>
    </source>
</reference>
<evidence type="ECO:0000313" key="3">
    <source>
        <dbReference type="Proteomes" id="UP000321935"/>
    </source>
</evidence>
<comment type="similarity">
    <text evidence="1">Belongs to the short-chain dehydrogenases/reductases (SDR) family.</text>
</comment>
<proteinExistence type="inferred from homology"/>
<comment type="caution">
    <text evidence="2">The sequence shown here is derived from an EMBL/GenBank/DDBJ whole genome shotgun (WGS) entry which is preliminary data.</text>
</comment>